<protein>
    <recommendedName>
        <fullName evidence="3">Phytanoyl-CoA dioxygenase</fullName>
    </recommendedName>
</protein>
<proteinExistence type="predicted"/>
<keyword evidence="2" id="KW-1185">Reference proteome</keyword>
<comment type="caution">
    <text evidence="1">The sequence shown here is derived from an EMBL/GenBank/DDBJ whole genome shotgun (WGS) entry which is preliminary data.</text>
</comment>
<reference evidence="1 2" key="1">
    <citation type="journal article" date="2013" name="Int. J. Syst. Evol. Microbiol.">
        <title>Marinicauda pacifica gen. nov., sp. nov., a prosthecate alphaproteobacterium of the family Hyphomonadaceae isolated from deep seawater.</title>
        <authorList>
            <person name="Zhang X.Y."/>
            <person name="Li G.W."/>
            <person name="Wang C.S."/>
            <person name="Zhang Y.J."/>
            <person name="Xu X.W."/>
            <person name="Li H."/>
            <person name="Liu A."/>
            <person name="Liu C."/>
            <person name="Xie B.B."/>
            <person name="Qin Q.L."/>
            <person name="Xu Z."/>
            <person name="Chen X.L."/>
            <person name="Zhou B.C."/>
            <person name="Zhang Y.Z."/>
        </authorList>
    </citation>
    <scope>NUCLEOTIDE SEQUENCE [LARGE SCALE GENOMIC DNA]</scope>
    <source>
        <strain evidence="1 2">P-1 km-3</strain>
    </source>
</reference>
<evidence type="ECO:0008006" key="3">
    <source>
        <dbReference type="Google" id="ProtNLM"/>
    </source>
</evidence>
<organism evidence="1 2">
    <name type="scientific">Marinicauda pacifica</name>
    <dbReference type="NCBI Taxonomy" id="1133559"/>
    <lineage>
        <taxon>Bacteria</taxon>
        <taxon>Pseudomonadati</taxon>
        <taxon>Pseudomonadota</taxon>
        <taxon>Alphaproteobacteria</taxon>
        <taxon>Maricaulales</taxon>
        <taxon>Maricaulaceae</taxon>
        <taxon>Marinicauda</taxon>
    </lineage>
</organism>
<dbReference type="OrthoDB" id="7628041at2"/>
<dbReference type="RefSeq" id="WP_135944457.1">
    <property type="nucleotide sequence ID" value="NZ_BMEI01000002.1"/>
</dbReference>
<evidence type="ECO:0000313" key="1">
    <source>
        <dbReference type="EMBL" id="TGY92882.1"/>
    </source>
</evidence>
<evidence type="ECO:0000313" key="2">
    <source>
        <dbReference type="Proteomes" id="UP000305451"/>
    </source>
</evidence>
<dbReference type="Proteomes" id="UP000305451">
    <property type="component" value="Unassembled WGS sequence"/>
</dbReference>
<dbReference type="EMBL" id="SRXV01000002">
    <property type="protein sequence ID" value="TGY92882.1"/>
    <property type="molecule type" value="Genomic_DNA"/>
</dbReference>
<dbReference type="AlphaFoldDB" id="A0A4S2HBK7"/>
<gene>
    <name evidence="1" type="ORF">E5162_07370</name>
</gene>
<name>A0A4S2HBK7_9PROT</name>
<accession>A0A4S2HBK7</accession>
<sequence>MAVFDRLAQVNALRQGYESNGWALAQHLFPTEVVDSLLYQFQTDLGGCKEDYKGRWEKGPFTNAHCFESYAYDYPAQATMLWSMTPWMQALTGKELLPAHSYFRVYRKGDICKLHLDRCAAEQSISLTLGYSDDIEWPLWVSEQRYEDEVKKNVHGELLPPGQKLSFYKVPMKAGDAVIYKGMNHIHGRNDPNPNTWSAHLFLHWVDKNGPYAEHAFDGNAGTVVRKARFEFPETV</sequence>